<feature type="transmembrane region" description="Helical" evidence="1">
    <location>
        <begin position="253"/>
        <end position="273"/>
    </location>
</feature>
<dbReference type="PROSITE" id="PS51108">
    <property type="entry name" value="PTS_EIID"/>
    <property type="match status" value="1"/>
</dbReference>
<dbReference type="KEGG" id="cpab:G6534_10125"/>
<keyword evidence="1" id="KW-1133">Transmembrane helix</keyword>
<evidence type="ECO:0000256" key="1">
    <source>
        <dbReference type="SAM" id="Phobius"/>
    </source>
</evidence>
<evidence type="ECO:0000313" key="2">
    <source>
        <dbReference type="EMBL" id="QMT84954.1"/>
    </source>
</evidence>
<proteinExistence type="predicted"/>
<keyword evidence="1" id="KW-0812">Transmembrane</keyword>
<sequence length="277" mass="30472">MIMNSNERMLNKKDLRKMFWRSLPMEFSWHYERQMHMGFEYMISSGLQKIYKDDPEGLKKSLVRNLEFFNCTAHVTPFIGGVTLAMEEENEKTDDFDVSSISAVKAALMGPLSGLGDSIILGTLRVLAVGIGASIAIKGNILGSILFFLIFNIPTFILRYYTAMKGYELGANYITKIQKSGAMEMFMLAAGILGVMVIGGMINNLVVATTALKIGTGSGATKIQDVLDDILPGMLPLGFTGIYYYLLSKKINVIWLIIGTAVFGIICAEFGILKVNG</sequence>
<dbReference type="GO" id="GO:0009401">
    <property type="term" value="P:phosphoenolpyruvate-dependent sugar phosphotransferase system"/>
    <property type="evidence" value="ECO:0007669"/>
    <property type="project" value="InterPro"/>
</dbReference>
<protein>
    <submittedName>
        <fullName evidence="2">PTS system mannose/fructose/sorbose family transporter subunit IID</fullName>
    </submittedName>
</protein>
<keyword evidence="1" id="KW-0472">Membrane</keyword>
<evidence type="ECO:0000313" key="3">
    <source>
        <dbReference type="Proteomes" id="UP000514410"/>
    </source>
</evidence>
<keyword evidence="3" id="KW-1185">Reference proteome</keyword>
<dbReference type="AlphaFoldDB" id="A0A7L7L0Q8"/>
<dbReference type="EMBL" id="CP049366">
    <property type="protein sequence ID" value="QMT84954.1"/>
    <property type="molecule type" value="Genomic_DNA"/>
</dbReference>
<dbReference type="Proteomes" id="UP000514410">
    <property type="component" value="Chromosome"/>
</dbReference>
<organism evidence="2 3">
    <name type="scientific">Companilactobacillus pabuli</name>
    <dbReference type="NCBI Taxonomy" id="2714036"/>
    <lineage>
        <taxon>Bacteria</taxon>
        <taxon>Bacillati</taxon>
        <taxon>Bacillota</taxon>
        <taxon>Bacilli</taxon>
        <taxon>Lactobacillales</taxon>
        <taxon>Lactobacillaceae</taxon>
        <taxon>Companilactobacillus</taxon>
    </lineage>
</organism>
<dbReference type="InterPro" id="IPR004704">
    <property type="entry name" value="PTS_IID_man"/>
</dbReference>
<feature type="transmembrane region" description="Helical" evidence="1">
    <location>
        <begin position="182"/>
        <end position="202"/>
    </location>
</feature>
<name>A0A7L7L0Q8_9LACO</name>
<reference evidence="2 3" key="1">
    <citation type="submission" date="2020-02" db="EMBL/GenBank/DDBJ databases">
        <title>Complete Genome Sequence of Lactobacillus sp. NFFJ11 Isolated from animal feed.</title>
        <authorList>
            <person name="Jung J.Y."/>
        </authorList>
    </citation>
    <scope>NUCLEOTIDE SEQUENCE [LARGE SCALE GENOMIC DNA]</scope>
    <source>
        <strain evidence="2 3">NFFJ11</strain>
    </source>
</reference>
<dbReference type="GO" id="GO:0005886">
    <property type="term" value="C:plasma membrane"/>
    <property type="evidence" value="ECO:0007669"/>
    <property type="project" value="TreeGrafter"/>
</dbReference>
<dbReference type="PANTHER" id="PTHR32502">
    <property type="entry name" value="N-ACETYLGALACTOSAMINE PERMEASE II COMPONENT-RELATED"/>
    <property type="match status" value="1"/>
</dbReference>
<gene>
    <name evidence="2" type="ORF">G6534_10125</name>
</gene>
<dbReference type="Pfam" id="PF03613">
    <property type="entry name" value="EIID-AGA"/>
    <property type="match status" value="1"/>
</dbReference>
<dbReference type="InterPro" id="IPR050303">
    <property type="entry name" value="GatZ_KbaZ_carbometab"/>
</dbReference>
<feature type="transmembrane region" description="Helical" evidence="1">
    <location>
        <begin position="141"/>
        <end position="161"/>
    </location>
</feature>
<accession>A0A7L7L0Q8</accession>
<dbReference type="PANTHER" id="PTHR32502:SF23">
    <property type="entry name" value="TRANSPORT PROTEIN, PTS SYSTEM"/>
    <property type="match status" value="1"/>
</dbReference>